<dbReference type="Proteomes" id="UP000323142">
    <property type="component" value="Unassembled WGS sequence"/>
</dbReference>
<accession>A0A5B2VAZ6</accession>
<feature type="transmembrane region" description="Helical" evidence="1">
    <location>
        <begin position="42"/>
        <end position="62"/>
    </location>
</feature>
<sequence length="63" mass="6813">MTLIAIAWLLSLALFVEAMARAPQADEGENLPGHDHYPRHTLALRAIVPVVLACIAGALAYLY</sequence>
<keyword evidence="1" id="KW-0812">Transmembrane</keyword>
<reference evidence="2 3" key="2">
    <citation type="submission" date="2019-09" db="EMBL/GenBank/DDBJ databases">
        <authorList>
            <person name="Jin C."/>
        </authorList>
    </citation>
    <scope>NUCLEOTIDE SEQUENCE [LARGE SCALE GENOMIC DNA]</scope>
    <source>
        <strain evidence="2 3">BN140002</strain>
    </source>
</reference>
<protein>
    <submittedName>
        <fullName evidence="2">Uncharacterized protein</fullName>
    </submittedName>
</protein>
<dbReference type="EMBL" id="VUOA01000031">
    <property type="protein sequence ID" value="KAA2235946.1"/>
    <property type="molecule type" value="Genomic_DNA"/>
</dbReference>
<keyword evidence="3" id="KW-1185">Reference proteome</keyword>
<comment type="caution">
    <text evidence="2">The sequence shown here is derived from an EMBL/GenBank/DDBJ whole genome shotgun (WGS) entry which is preliminary data.</text>
</comment>
<reference evidence="2 3" key="1">
    <citation type="submission" date="2019-09" db="EMBL/GenBank/DDBJ databases">
        <title>Salinarimonas rosea gen. nov., sp. nov., a new member of the a-2 subgroup of the Proteobacteria.</title>
        <authorList>
            <person name="Liu J."/>
        </authorList>
    </citation>
    <scope>NUCLEOTIDE SEQUENCE [LARGE SCALE GENOMIC DNA]</scope>
    <source>
        <strain evidence="2 3">BN140002</strain>
    </source>
</reference>
<proteinExistence type="predicted"/>
<dbReference type="AlphaFoldDB" id="A0A5B2VAZ6"/>
<gene>
    <name evidence="2" type="ORF">F0L46_17430</name>
</gene>
<dbReference type="RefSeq" id="WP_149819871.1">
    <property type="nucleotide sequence ID" value="NZ_VUOA01000031.1"/>
</dbReference>
<organism evidence="2 3">
    <name type="scientific">Salinarimonas soli</name>
    <dbReference type="NCBI Taxonomy" id="1638099"/>
    <lineage>
        <taxon>Bacteria</taxon>
        <taxon>Pseudomonadati</taxon>
        <taxon>Pseudomonadota</taxon>
        <taxon>Alphaproteobacteria</taxon>
        <taxon>Hyphomicrobiales</taxon>
        <taxon>Salinarimonadaceae</taxon>
        <taxon>Salinarimonas</taxon>
    </lineage>
</organism>
<name>A0A5B2VAZ6_9HYPH</name>
<keyword evidence="1" id="KW-1133">Transmembrane helix</keyword>
<keyword evidence="1" id="KW-0472">Membrane</keyword>
<evidence type="ECO:0000313" key="3">
    <source>
        <dbReference type="Proteomes" id="UP000323142"/>
    </source>
</evidence>
<evidence type="ECO:0000256" key="1">
    <source>
        <dbReference type="SAM" id="Phobius"/>
    </source>
</evidence>
<evidence type="ECO:0000313" key="2">
    <source>
        <dbReference type="EMBL" id="KAA2235946.1"/>
    </source>
</evidence>